<keyword evidence="3" id="KW-1185">Reference proteome</keyword>
<dbReference type="CDD" id="cd00093">
    <property type="entry name" value="HTH_XRE"/>
    <property type="match status" value="1"/>
</dbReference>
<dbReference type="EMBL" id="BOPG01000101">
    <property type="protein sequence ID" value="GIJ63684.1"/>
    <property type="molecule type" value="Genomic_DNA"/>
</dbReference>
<sequence length="95" mass="10701">MTRKRTSEEDRVHGRRLGRLIAERRERRQLSAPDLARDSSVAIDTVRSLENGRVPTPAFLTVARLAQVLQLSLDELHTQASREVDSVKSDGRQAP</sequence>
<dbReference type="RefSeq" id="WP_204010763.1">
    <property type="nucleotide sequence ID" value="NZ_BOPG01000101.1"/>
</dbReference>
<dbReference type="AlphaFoldDB" id="A0A8J4E6X8"/>
<dbReference type="SUPFAM" id="SSF47413">
    <property type="entry name" value="lambda repressor-like DNA-binding domains"/>
    <property type="match status" value="1"/>
</dbReference>
<evidence type="ECO:0000313" key="2">
    <source>
        <dbReference type="EMBL" id="GIJ63684.1"/>
    </source>
</evidence>
<dbReference type="PROSITE" id="PS50943">
    <property type="entry name" value="HTH_CROC1"/>
    <property type="match status" value="1"/>
</dbReference>
<dbReference type="InterPro" id="IPR001387">
    <property type="entry name" value="Cro/C1-type_HTH"/>
</dbReference>
<gene>
    <name evidence="2" type="ORF">Vau01_112000</name>
</gene>
<protein>
    <submittedName>
        <fullName evidence="2">Transcriptional regulator</fullName>
    </submittedName>
</protein>
<feature type="domain" description="HTH cro/C1-type" evidence="1">
    <location>
        <begin position="21"/>
        <end position="76"/>
    </location>
</feature>
<evidence type="ECO:0000259" key="1">
    <source>
        <dbReference type="PROSITE" id="PS50943"/>
    </source>
</evidence>
<name>A0A8J4E6X8_9ACTN</name>
<dbReference type="Proteomes" id="UP000612585">
    <property type="component" value="Unassembled WGS sequence"/>
</dbReference>
<dbReference type="GO" id="GO:0003677">
    <property type="term" value="F:DNA binding"/>
    <property type="evidence" value="ECO:0007669"/>
    <property type="project" value="InterPro"/>
</dbReference>
<comment type="caution">
    <text evidence="2">The sequence shown here is derived from an EMBL/GenBank/DDBJ whole genome shotgun (WGS) entry which is preliminary data.</text>
</comment>
<accession>A0A8J4E6X8</accession>
<dbReference type="Gene3D" id="1.10.260.40">
    <property type="entry name" value="lambda repressor-like DNA-binding domains"/>
    <property type="match status" value="1"/>
</dbReference>
<organism evidence="2 3">
    <name type="scientific">Virgisporangium aurantiacum</name>
    <dbReference type="NCBI Taxonomy" id="175570"/>
    <lineage>
        <taxon>Bacteria</taxon>
        <taxon>Bacillati</taxon>
        <taxon>Actinomycetota</taxon>
        <taxon>Actinomycetes</taxon>
        <taxon>Micromonosporales</taxon>
        <taxon>Micromonosporaceae</taxon>
        <taxon>Virgisporangium</taxon>
    </lineage>
</organism>
<dbReference type="Pfam" id="PF13560">
    <property type="entry name" value="HTH_31"/>
    <property type="match status" value="1"/>
</dbReference>
<dbReference type="InterPro" id="IPR010982">
    <property type="entry name" value="Lambda_DNA-bd_dom_sf"/>
</dbReference>
<proteinExistence type="predicted"/>
<reference evidence="2" key="1">
    <citation type="submission" date="2021-01" db="EMBL/GenBank/DDBJ databases">
        <title>Whole genome shotgun sequence of Virgisporangium aurantiacum NBRC 16421.</title>
        <authorList>
            <person name="Komaki H."/>
            <person name="Tamura T."/>
        </authorList>
    </citation>
    <scope>NUCLEOTIDE SEQUENCE</scope>
    <source>
        <strain evidence="2">NBRC 16421</strain>
    </source>
</reference>
<evidence type="ECO:0000313" key="3">
    <source>
        <dbReference type="Proteomes" id="UP000612585"/>
    </source>
</evidence>
<dbReference type="SMART" id="SM00530">
    <property type="entry name" value="HTH_XRE"/>
    <property type="match status" value="1"/>
</dbReference>